<dbReference type="PROSITE" id="PS50110">
    <property type="entry name" value="RESPONSE_REGULATORY"/>
    <property type="match status" value="2"/>
</dbReference>
<keyword evidence="3 5" id="KW-0597">Phosphoprotein</keyword>
<feature type="transmembrane region" description="Helical" evidence="7">
    <location>
        <begin position="20"/>
        <end position="43"/>
    </location>
</feature>
<sequence length="844" mass="93388">MDVQQPLTAPSVETPAVFKWLSLLFICTVGTTPWFIAQQLPGLEPIDTNWQYHPVLWLCFSNLLLCWLLLTSILVFWPRLNGTDHNPLSSLLLTSFWAGCSLEIVILLSAMQLPAIIAMPPRLGIADAVLYSKVISSVLILITSIVALFYQKQLSVLFPRLAAWVVASMLAVITGGVSLFLFLTVQDGFKTLLTLGISVIAMSGALWVLLALKSEQNDIIITGVSGYIFLTLAALAYWGLGYTQPQLIFYTAAVLLSSFAYGIVVLGILFNLPKTTIISQTAAEHTQDDSETAGQTENEQPTVEKIPYQKPHSADFLAVLSHEIRTPLNGVIGLTGLLQETSLNREQFSYVEQIRRSGEILLFTINDLLDHAKLQAGLLVLERVSFDLKALVHEVVEFYQRAAQQKSIDLVMQYGEDIPEILSGDPGRIRQILYHLIGNATKFTETGYVMVEVSLHQQETDKVHIQLDITDTGMGIPDDEQERLFNAFELGDASVTRAFQGLGLGLTICQQLVALMEGRISLSSEPGVGSTFSVILPLYTDEQAHKQPVPEVALTDIKVLVVDDTQVNRYILDRLLVKWGMQCDLASSAREALERITQAALANQPYQLALLDFQMPLMDGLKLGRGIKQDPTIAETKLIMISSSDETVALEQFSKAGFAGFLVKPVRAQVLKDMICRILATDDDSIVTRDMLRDSAIVYPPLLNQPVEKPHYRVLLVEDNAINQMVAVRLLAKMHCDVTTAANAKEALLLYKAHPYDLVFLDCELPDKNGLLLVKELKQVTPPHRHVPIIAMTANVSEADKADCFDAGMDDYISKPIDKEALANLMNRWVGYNAGVSEPEDRKS</sequence>
<dbReference type="RefSeq" id="WP_274687691.1">
    <property type="nucleotide sequence ID" value="NZ_JAPMOU010000004.1"/>
</dbReference>
<evidence type="ECO:0000256" key="2">
    <source>
        <dbReference type="ARBA" id="ARBA00012438"/>
    </source>
</evidence>
<dbReference type="InterPro" id="IPR036097">
    <property type="entry name" value="HisK_dim/P_sf"/>
</dbReference>
<keyword evidence="11" id="KW-1185">Reference proteome</keyword>
<proteinExistence type="predicted"/>
<dbReference type="SUPFAM" id="SSF52172">
    <property type="entry name" value="CheY-like"/>
    <property type="match status" value="2"/>
</dbReference>
<dbReference type="InterPro" id="IPR003594">
    <property type="entry name" value="HATPase_dom"/>
</dbReference>
<feature type="transmembrane region" description="Helical" evidence="7">
    <location>
        <begin position="192"/>
        <end position="213"/>
    </location>
</feature>
<dbReference type="Proteomes" id="UP001528823">
    <property type="component" value="Unassembled WGS sequence"/>
</dbReference>
<evidence type="ECO:0000256" key="6">
    <source>
        <dbReference type="SAM" id="MobiDB-lite"/>
    </source>
</evidence>
<evidence type="ECO:0000256" key="7">
    <source>
        <dbReference type="SAM" id="Phobius"/>
    </source>
</evidence>
<evidence type="ECO:0000256" key="4">
    <source>
        <dbReference type="ARBA" id="ARBA00023012"/>
    </source>
</evidence>
<dbReference type="InterPro" id="IPR004358">
    <property type="entry name" value="Sig_transdc_His_kin-like_C"/>
</dbReference>
<keyword evidence="7" id="KW-0812">Transmembrane</keyword>
<reference evidence="10 11" key="1">
    <citation type="submission" date="2022-11" db="EMBL/GenBank/DDBJ databases">
        <title>Spartinivicinus poritis sp. nov., isolated from scleractinian coral Porites lutea.</title>
        <authorList>
            <person name="Zhang G."/>
            <person name="Cai L."/>
            <person name="Wei Q."/>
        </authorList>
    </citation>
    <scope>NUCLEOTIDE SEQUENCE [LARGE SCALE GENOMIC DNA]</scope>
    <source>
        <strain evidence="10 11">A2-2</strain>
    </source>
</reference>
<evidence type="ECO:0000256" key="3">
    <source>
        <dbReference type="ARBA" id="ARBA00022553"/>
    </source>
</evidence>
<dbReference type="PRINTS" id="PR00344">
    <property type="entry name" value="BCTRLSENSOR"/>
</dbReference>
<feature type="modified residue" description="4-aspartylphosphate" evidence="5">
    <location>
        <position position="762"/>
    </location>
</feature>
<dbReference type="InterPro" id="IPR003661">
    <property type="entry name" value="HisK_dim/P_dom"/>
</dbReference>
<dbReference type="SUPFAM" id="SSF55874">
    <property type="entry name" value="ATPase domain of HSP90 chaperone/DNA topoisomerase II/histidine kinase"/>
    <property type="match status" value="1"/>
</dbReference>
<dbReference type="Pfam" id="PF02518">
    <property type="entry name" value="HATPase_c"/>
    <property type="match status" value="1"/>
</dbReference>
<feature type="domain" description="Response regulatory" evidence="9">
    <location>
        <begin position="558"/>
        <end position="679"/>
    </location>
</feature>
<gene>
    <name evidence="10" type="ORF">ORQ98_05040</name>
</gene>
<accession>A0ABT5U4T3</accession>
<dbReference type="Gene3D" id="3.40.50.2300">
    <property type="match status" value="2"/>
</dbReference>
<evidence type="ECO:0000313" key="10">
    <source>
        <dbReference type="EMBL" id="MDE1461327.1"/>
    </source>
</evidence>
<dbReference type="SMART" id="SM00387">
    <property type="entry name" value="HATPase_c"/>
    <property type="match status" value="1"/>
</dbReference>
<evidence type="ECO:0000259" key="9">
    <source>
        <dbReference type="PROSITE" id="PS50110"/>
    </source>
</evidence>
<dbReference type="PANTHER" id="PTHR45339:SF1">
    <property type="entry name" value="HYBRID SIGNAL TRANSDUCTION HISTIDINE KINASE J"/>
    <property type="match status" value="1"/>
</dbReference>
<dbReference type="Gene3D" id="3.30.565.10">
    <property type="entry name" value="Histidine kinase-like ATPase, C-terminal domain"/>
    <property type="match status" value="1"/>
</dbReference>
<dbReference type="Pfam" id="PF00512">
    <property type="entry name" value="HisKA"/>
    <property type="match status" value="1"/>
</dbReference>
<dbReference type="CDD" id="cd17546">
    <property type="entry name" value="REC_hyHK_CKI1_RcsC-like"/>
    <property type="match status" value="2"/>
</dbReference>
<dbReference type="InterPro" id="IPR011006">
    <property type="entry name" value="CheY-like_superfamily"/>
</dbReference>
<evidence type="ECO:0000259" key="8">
    <source>
        <dbReference type="PROSITE" id="PS50109"/>
    </source>
</evidence>
<dbReference type="EC" id="2.7.13.3" evidence="2"/>
<dbReference type="SMART" id="SM00448">
    <property type="entry name" value="REC"/>
    <property type="match status" value="2"/>
</dbReference>
<dbReference type="PROSITE" id="PS50109">
    <property type="entry name" value="HIS_KIN"/>
    <property type="match status" value="1"/>
</dbReference>
<dbReference type="InterPro" id="IPR036890">
    <property type="entry name" value="HATPase_C_sf"/>
</dbReference>
<comment type="catalytic activity">
    <reaction evidence="1">
        <text>ATP + protein L-histidine = ADP + protein N-phospho-L-histidine.</text>
        <dbReference type="EC" id="2.7.13.3"/>
    </reaction>
</comment>
<dbReference type="Gene3D" id="1.10.287.130">
    <property type="match status" value="1"/>
</dbReference>
<keyword evidence="4" id="KW-0902">Two-component regulatory system</keyword>
<feature type="domain" description="Response regulatory" evidence="9">
    <location>
        <begin position="713"/>
        <end position="830"/>
    </location>
</feature>
<feature type="transmembrane region" description="Helical" evidence="7">
    <location>
        <begin position="247"/>
        <end position="270"/>
    </location>
</feature>
<comment type="caution">
    <text evidence="10">The sequence shown here is derived from an EMBL/GenBank/DDBJ whole genome shotgun (WGS) entry which is preliminary data.</text>
</comment>
<dbReference type="CDD" id="cd00082">
    <property type="entry name" value="HisKA"/>
    <property type="match status" value="1"/>
</dbReference>
<dbReference type="SUPFAM" id="SSF47384">
    <property type="entry name" value="Homodimeric domain of signal transducing histidine kinase"/>
    <property type="match status" value="1"/>
</dbReference>
<feature type="modified residue" description="4-aspartylphosphate" evidence="5">
    <location>
        <position position="612"/>
    </location>
</feature>
<name>A0ABT5U4T3_9GAMM</name>
<dbReference type="PANTHER" id="PTHR45339">
    <property type="entry name" value="HYBRID SIGNAL TRANSDUCTION HISTIDINE KINASE J"/>
    <property type="match status" value="1"/>
</dbReference>
<feature type="transmembrane region" description="Helical" evidence="7">
    <location>
        <begin position="96"/>
        <end position="118"/>
    </location>
</feature>
<dbReference type="EMBL" id="JAPMOU010000004">
    <property type="protein sequence ID" value="MDE1461327.1"/>
    <property type="molecule type" value="Genomic_DNA"/>
</dbReference>
<feature type="compositionally biased region" description="Polar residues" evidence="6">
    <location>
        <begin position="292"/>
        <end position="301"/>
    </location>
</feature>
<evidence type="ECO:0000256" key="1">
    <source>
        <dbReference type="ARBA" id="ARBA00000085"/>
    </source>
</evidence>
<evidence type="ECO:0000256" key="5">
    <source>
        <dbReference type="PROSITE-ProRule" id="PRU00169"/>
    </source>
</evidence>
<feature type="transmembrane region" description="Helical" evidence="7">
    <location>
        <begin position="219"/>
        <end position="240"/>
    </location>
</feature>
<dbReference type="InterPro" id="IPR001789">
    <property type="entry name" value="Sig_transdc_resp-reg_receiver"/>
</dbReference>
<dbReference type="CDD" id="cd16922">
    <property type="entry name" value="HATPase_EvgS-ArcB-TorS-like"/>
    <property type="match status" value="1"/>
</dbReference>
<dbReference type="Pfam" id="PF00072">
    <property type="entry name" value="Response_reg"/>
    <property type="match status" value="2"/>
</dbReference>
<feature type="domain" description="Histidine kinase" evidence="8">
    <location>
        <begin position="319"/>
        <end position="540"/>
    </location>
</feature>
<feature type="transmembrane region" description="Helical" evidence="7">
    <location>
        <begin position="162"/>
        <end position="185"/>
    </location>
</feature>
<dbReference type="SMART" id="SM00388">
    <property type="entry name" value="HisKA"/>
    <property type="match status" value="1"/>
</dbReference>
<organism evidence="10 11">
    <name type="scientific">Spartinivicinus poritis</name>
    <dbReference type="NCBI Taxonomy" id="2994640"/>
    <lineage>
        <taxon>Bacteria</taxon>
        <taxon>Pseudomonadati</taxon>
        <taxon>Pseudomonadota</taxon>
        <taxon>Gammaproteobacteria</taxon>
        <taxon>Oceanospirillales</taxon>
        <taxon>Zooshikellaceae</taxon>
        <taxon>Spartinivicinus</taxon>
    </lineage>
</organism>
<keyword evidence="7" id="KW-0472">Membrane</keyword>
<feature type="transmembrane region" description="Helical" evidence="7">
    <location>
        <begin position="55"/>
        <end position="76"/>
    </location>
</feature>
<feature type="transmembrane region" description="Helical" evidence="7">
    <location>
        <begin position="130"/>
        <end position="150"/>
    </location>
</feature>
<protein>
    <recommendedName>
        <fullName evidence="2">histidine kinase</fullName>
        <ecNumber evidence="2">2.7.13.3</ecNumber>
    </recommendedName>
</protein>
<evidence type="ECO:0000313" key="11">
    <source>
        <dbReference type="Proteomes" id="UP001528823"/>
    </source>
</evidence>
<keyword evidence="7" id="KW-1133">Transmembrane helix</keyword>
<dbReference type="InterPro" id="IPR005467">
    <property type="entry name" value="His_kinase_dom"/>
</dbReference>
<feature type="region of interest" description="Disordered" evidence="6">
    <location>
        <begin position="283"/>
        <end position="304"/>
    </location>
</feature>